<feature type="domain" description="KIB1-4 beta-propeller" evidence="2">
    <location>
        <begin position="72"/>
        <end position="350"/>
    </location>
</feature>
<accession>A0A9Q0KLF7</accession>
<dbReference type="InterPro" id="IPR005174">
    <property type="entry name" value="KIB1-4_b-propeller"/>
</dbReference>
<sequence>MASTEDWSELLPELMNLILDQLTHISDHLRFASVCSSWKSVTINYRYYRRHLLHQLPLLMLPGNDNTETRNFFSLSSGKCYGFHIPEIHRKWCCASTQGWLITVDESTGEIQLFNPVSRDRILLPSLFTFSYPQLSCKPGDPSVSDYIDKAILSSNPGRTPDYVILAIVTIDKRLAYYKSGADRWITMTTRWTWFEDVINYKGLFYAVTNTGKVLTYDFSFEPPIETLIICRRPGRRTWERYYLVESLGELLLVRRHFGWFENDDTRLRIKTVRFEVRKLMAESRQNCFRIMRSIGDRILFLGYGCSMSVAAQDFPECKGNSIYFNGDYCYRYRRFLKKPVPYHDTGVFNFENGSVESFYDSFPIWTTPAFWITPTYPYLLDYI</sequence>
<name>A0A9Q0KLF7_9MAGN</name>
<evidence type="ECO:0000259" key="2">
    <source>
        <dbReference type="Pfam" id="PF03478"/>
    </source>
</evidence>
<comment type="caution">
    <text evidence="3">The sequence shown here is derived from an EMBL/GenBank/DDBJ whole genome shotgun (WGS) entry which is preliminary data.</text>
</comment>
<dbReference type="EMBL" id="JAMYWD010000004">
    <property type="protein sequence ID" value="KAJ4972649.1"/>
    <property type="molecule type" value="Genomic_DNA"/>
</dbReference>
<dbReference type="PANTHER" id="PTHR44259:SF114">
    <property type="entry name" value="OS06G0707300 PROTEIN"/>
    <property type="match status" value="1"/>
</dbReference>
<proteinExistence type="predicted"/>
<dbReference type="SUPFAM" id="SSF81383">
    <property type="entry name" value="F-box domain"/>
    <property type="match status" value="1"/>
</dbReference>
<evidence type="ECO:0000313" key="4">
    <source>
        <dbReference type="Proteomes" id="UP001141806"/>
    </source>
</evidence>
<gene>
    <name evidence="3" type="ORF">NE237_005823</name>
</gene>
<evidence type="ECO:0008006" key="5">
    <source>
        <dbReference type="Google" id="ProtNLM"/>
    </source>
</evidence>
<dbReference type="Proteomes" id="UP001141806">
    <property type="component" value="Unassembled WGS sequence"/>
</dbReference>
<feature type="domain" description="F-box" evidence="1">
    <location>
        <begin position="7"/>
        <end position="42"/>
    </location>
</feature>
<organism evidence="3 4">
    <name type="scientific">Protea cynaroides</name>
    <dbReference type="NCBI Taxonomy" id="273540"/>
    <lineage>
        <taxon>Eukaryota</taxon>
        <taxon>Viridiplantae</taxon>
        <taxon>Streptophyta</taxon>
        <taxon>Embryophyta</taxon>
        <taxon>Tracheophyta</taxon>
        <taxon>Spermatophyta</taxon>
        <taxon>Magnoliopsida</taxon>
        <taxon>Proteales</taxon>
        <taxon>Proteaceae</taxon>
        <taxon>Protea</taxon>
    </lineage>
</organism>
<protein>
    <recommendedName>
        <fullName evidence="5">DUF295 domain-containing protein</fullName>
    </recommendedName>
</protein>
<reference evidence="3" key="1">
    <citation type="journal article" date="2023" name="Plant J.">
        <title>The genome of the king protea, Protea cynaroides.</title>
        <authorList>
            <person name="Chang J."/>
            <person name="Duong T.A."/>
            <person name="Schoeman C."/>
            <person name="Ma X."/>
            <person name="Roodt D."/>
            <person name="Barker N."/>
            <person name="Li Z."/>
            <person name="Van de Peer Y."/>
            <person name="Mizrachi E."/>
        </authorList>
    </citation>
    <scope>NUCLEOTIDE SEQUENCE</scope>
    <source>
        <tissue evidence="3">Young leaves</tissue>
    </source>
</reference>
<dbReference type="Gene3D" id="1.20.1280.50">
    <property type="match status" value="1"/>
</dbReference>
<keyword evidence="4" id="KW-1185">Reference proteome</keyword>
<dbReference type="InterPro" id="IPR050942">
    <property type="entry name" value="F-box_BR-signaling"/>
</dbReference>
<dbReference type="PANTHER" id="PTHR44259">
    <property type="entry name" value="OS07G0183000 PROTEIN-RELATED"/>
    <property type="match status" value="1"/>
</dbReference>
<dbReference type="InterPro" id="IPR001810">
    <property type="entry name" value="F-box_dom"/>
</dbReference>
<dbReference type="AlphaFoldDB" id="A0A9Q0KLF7"/>
<dbReference type="Pfam" id="PF03478">
    <property type="entry name" value="Beta-prop_KIB1-4"/>
    <property type="match status" value="1"/>
</dbReference>
<evidence type="ECO:0000259" key="1">
    <source>
        <dbReference type="Pfam" id="PF00646"/>
    </source>
</evidence>
<dbReference type="InterPro" id="IPR036047">
    <property type="entry name" value="F-box-like_dom_sf"/>
</dbReference>
<dbReference type="Pfam" id="PF00646">
    <property type="entry name" value="F-box"/>
    <property type="match status" value="1"/>
</dbReference>
<dbReference type="OrthoDB" id="642536at2759"/>
<evidence type="ECO:0000313" key="3">
    <source>
        <dbReference type="EMBL" id="KAJ4972649.1"/>
    </source>
</evidence>